<name>A0A8C3UGS7_CATUS</name>
<proteinExistence type="inferred from homology"/>
<dbReference type="PANTHER" id="PTHR24271:SF48">
    <property type="entry name" value="KALLIKREIN-14"/>
    <property type="match status" value="1"/>
</dbReference>
<feature type="compositionally biased region" description="Low complexity" evidence="6">
    <location>
        <begin position="182"/>
        <end position="192"/>
    </location>
</feature>
<dbReference type="PROSITE" id="PS50240">
    <property type="entry name" value="TRYPSIN_DOM"/>
    <property type="match status" value="1"/>
</dbReference>
<dbReference type="Proteomes" id="UP000694563">
    <property type="component" value="Unassembled WGS sequence"/>
</dbReference>
<dbReference type="SMART" id="SM00020">
    <property type="entry name" value="Tryp_SPc"/>
    <property type="match status" value="1"/>
</dbReference>
<organism evidence="8 9">
    <name type="scientific">Catharus ustulatus</name>
    <name type="common">Russet-backed thrush</name>
    <name type="synonym">Hylocichla ustulatus</name>
    <dbReference type="NCBI Taxonomy" id="91951"/>
    <lineage>
        <taxon>Eukaryota</taxon>
        <taxon>Metazoa</taxon>
        <taxon>Chordata</taxon>
        <taxon>Craniata</taxon>
        <taxon>Vertebrata</taxon>
        <taxon>Euteleostomi</taxon>
        <taxon>Archelosauria</taxon>
        <taxon>Archosauria</taxon>
        <taxon>Dinosauria</taxon>
        <taxon>Saurischia</taxon>
        <taxon>Theropoda</taxon>
        <taxon>Coelurosauria</taxon>
        <taxon>Aves</taxon>
        <taxon>Neognathae</taxon>
        <taxon>Neoaves</taxon>
        <taxon>Telluraves</taxon>
        <taxon>Australaves</taxon>
        <taxon>Passeriformes</taxon>
        <taxon>Turdidae</taxon>
        <taxon>Catharus</taxon>
    </lineage>
</organism>
<dbReference type="PANTHER" id="PTHR24271">
    <property type="entry name" value="KALLIKREIN-RELATED"/>
    <property type="match status" value="1"/>
</dbReference>
<evidence type="ECO:0000259" key="7">
    <source>
        <dbReference type="PROSITE" id="PS50240"/>
    </source>
</evidence>
<keyword evidence="5" id="KW-1015">Disulfide bond</keyword>
<dbReference type="InterPro" id="IPR009003">
    <property type="entry name" value="Peptidase_S1_PA"/>
</dbReference>
<dbReference type="InterPro" id="IPR033116">
    <property type="entry name" value="TRYPSIN_SER"/>
</dbReference>
<sequence>FLGFSPHILGLLPILGEFLGFPLPFFGDFLGISPHFWGIFWGILGFPPRFWDSPFPPALPEGFLGSERSFLLPSPSPSSSSPSPTFLLLLLPSPPPPRAAPPENSRGSRDGIGIGIGIGTGARVPRWVLEGHTCAPPWQAALFQGRRFVCGGTLVAPSPITVRLGGRGRHQVRPGEPPLDAAPPGEASPAPGEQRRRSERSFRFPGYNESSKDGDLMLLRLRAPAHLSAQVRPLPLARTCAAPGTACQISGWGSTTSPEVTFPQDLHCSQVRIIPELTCQRMYPNSITPNMVCAGEPRSRADTCQGDSGGPLMCEGRLQGVTSWGPGVCGDPRKPGVYVRLCRYRRWLRRTMARN</sequence>
<dbReference type="PROSITE" id="PS00135">
    <property type="entry name" value="TRYPSIN_SER"/>
    <property type="match status" value="1"/>
</dbReference>
<feature type="compositionally biased region" description="Basic and acidic residues" evidence="6">
    <location>
        <begin position="193"/>
        <end position="202"/>
    </location>
</feature>
<evidence type="ECO:0000313" key="9">
    <source>
        <dbReference type="Proteomes" id="UP000694563"/>
    </source>
</evidence>
<dbReference type="GO" id="GO:0006508">
    <property type="term" value="P:proteolysis"/>
    <property type="evidence" value="ECO:0007669"/>
    <property type="project" value="UniProtKB-KW"/>
</dbReference>
<keyword evidence="9" id="KW-1185">Reference proteome</keyword>
<dbReference type="InterPro" id="IPR001254">
    <property type="entry name" value="Trypsin_dom"/>
</dbReference>
<dbReference type="FunFam" id="2.40.10.10:FF:000010">
    <property type="entry name" value="Kallikrein related peptidase 11"/>
    <property type="match status" value="1"/>
</dbReference>
<dbReference type="PRINTS" id="PR00722">
    <property type="entry name" value="CHYMOTRYPSIN"/>
</dbReference>
<dbReference type="AlphaFoldDB" id="A0A8C3UGS7"/>
<comment type="similarity">
    <text evidence="1">Belongs to the peptidase S1 family. Snake venom subfamily.</text>
</comment>
<feature type="domain" description="Peptidase S1" evidence="7">
    <location>
        <begin position="128"/>
        <end position="353"/>
    </location>
</feature>
<dbReference type="Ensembl" id="ENSCUST00005012586.1">
    <property type="protein sequence ID" value="ENSCUSP00005012079.1"/>
    <property type="gene ID" value="ENSCUSG00005007767.1"/>
</dbReference>
<reference evidence="8" key="1">
    <citation type="submission" date="2025-08" db="UniProtKB">
        <authorList>
            <consortium name="Ensembl"/>
        </authorList>
    </citation>
    <scope>IDENTIFICATION</scope>
</reference>
<reference evidence="8" key="2">
    <citation type="submission" date="2025-09" db="UniProtKB">
        <authorList>
            <consortium name="Ensembl"/>
        </authorList>
    </citation>
    <scope>IDENTIFICATION</scope>
</reference>
<evidence type="ECO:0000256" key="6">
    <source>
        <dbReference type="SAM" id="MobiDB-lite"/>
    </source>
</evidence>
<dbReference type="CDD" id="cd00190">
    <property type="entry name" value="Tryp_SPc"/>
    <property type="match status" value="1"/>
</dbReference>
<evidence type="ECO:0000313" key="8">
    <source>
        <dbReference type="Ensembl" id="ENSCUSP00005012079.1"/>
    </source>
</evidence>
<evidence type="ECO:0000256" key="2">
    <source>
        <dbReference type="ARBA" id="ARBA00022670"/>
    </source>
</evidence>
<evidence type="ECO:0000256" key="1">
    <source>
        <dbReference type="ARBA" id="ARBA00009228"/>
    </source>
</evidence>
<accession>A0A8C3UGS7</accession>
<dbReference type="InterPro" id="IPR001314">
    <property type="entry name" value="Peptidase_S1A"/>
</dbReference>
<dbReference type="GO" id="GO:0004252">
    <property type="term" value="F:serine-type endopeptidase activity"/>
    <property type="evidence" value="ECO:0007669"/>
    <property type="project" value="InterPro"/>
</dbReference>
<evidence type="ECO:0000256" key="4">
    <source>
        <dbReference type="ARBA" id="ARBA00022825"/>
    </source>
</evidence>
<dbReference type="Gene3D" id="2.40.10.10">
    <property type="entry name" value="Trypsin-like serine proteases"/>
    <property type="match status" value="2"/>
</dbReference>
<keyword evidence="3" id="KW-0378">Hydrolase</keyword>
<gene>
    <name evidence="8" type="primary">LOC117011361</name>
</gene>
<dbReference type="SUPFAM" id="SSF50494">
    <property type="entry name" value="Trypsin-like serine proteases"/>
    <property type="match status" value="1"/>
</dbReference>
<dbReference type="GO" id="GO:0030141">
    <property type="term" value="C:secretory granule"/>
    <property type="evidence" value="ECO:0007669"/>
    <property type="project" value="TreeGrafter"/>
</dbReference>
<dbReference type="InterPro" id="IPR043504">
    <property type="entry name" value="Peptidase_S1_PA_chymotrypsin"/>
</dbReference>
<protein>
    <recommendedName>
        <fullName evidence="7">Peptidase S1 domain-containing protein</fullName>
    </recommendedName>
</protein>
<keyword evidence="4" id="KW-0720">Serine protease</keyword>
<feature type="region of interest" description="Disordered" evidence="6">
    <location>
        <begin position="160"/>
        <end position="208"/>
    </location>
</feature>
<evidence type="ECO:0000256" key="3">
    <source>
        <dbReference type="ARBA" id="ARBA00022801"/>
    </source>
</evidence>
<dbReference type="Pfam" id="PF00089">
    <property type="entry name" value="Trypsin"/>
    <property type="match status" value="1"/>
</dbReference>
<evidence type="ECO:0000256" key="5">
    <source>
        <dbReference type="ARBA" id="ARBA00023157"/>
    </source>
</evidence>
<keyword evidence="2" id="KW-0645">Protease</keyword>